<dbReference type="EMBL" id="CP042914">
    <property type="protein sequence ID" value="QEG41949.1"/>
    <property type="molecule type" value="Genomic_DNA"/>
</dbReference>
<feature type="chain" id="PRO_5022883375" description="DUF5666 domain-containing protein" evidence="2">
    <location>
        <begin position="35"/>
        <end position="274"/>
    </location>
</feature>
<protein>
    <recommendedName>
        <fullName evidence="5">DUF5666 domain-containing protein</fullName>
    </recommendedName>
</protein>
<gene>
    <name evidence="3" type="ORF">UC8_39780</name>
</gene>
<evidence type="ECO:0000256" key="1">
    <source>
        <dbReference type="SAM" id="MobiDB-lite"/>
    </source>
</evidence>
<reference evidence="3 4" key="1">
    <citation type="submission" date="2019-08" db="EMBL/GenBank/DDBJ databases">
        <title>Deep-cultivation of Planctomycetes and their phenomic and genomic characterization uncovers novel biology.</title>
        <authorList>
            <person name="Wiegand S."/>
            <person name="Jogler M."/>
            <person name="Boedeker C."/>
            <person name="Pinto D."/>
            <person name="Vollmers J."/>
            <person name="Rivas-Marin E."/>
            <person name="Kohn T."/>
            <person name="Peeters S.H."/>
            <person name="Heuer A."/>
            <person name="Rast P."/>
            <person name="Oberbeckmann S."/>
            <person name="Bunk B."/>
            <person name="Jeske O."/>
            <person name="Meyerdierks A."/>
            <person name="Storesund J.E."/>
            <person name="Kallscheuer N."/>
            <person name="Luecker S."/>
            <person name="Lage O.M."/>
            <person name="Pohl T."/>
            <person name="Merkel B.J."/>
            <person name="Hornburger P."/>
            <person name="Mueller R.-W."/>
            <person name="Bruemmer F."/>
            <person name="Labrenz M."/>
            <person name="Spormann A.M."/>
            <person name="Op den Camp H."/>
            <person name="Overmann J."/>
            <person name="Amann R."/>
            <person name="Jetten M.S.M."/>
            <person name="Mascher T."/>
            <person name="Medema M.H."/>
            <person name="Devos D.P."/>
            <person name="Kaster A.-K."/>
            <person name="Ovreas L."/>
            <person name="Rohde M."/>
            <person name="Galperin M.Y."/>
            <person name="Jogler C."/>
        </authorList>
    </citation>
    <scope>NUCLEOTIDE SEQUENCE [LARGE SCALE GENOMIC DNA]</scope>
    <source>
        <strain evidence="3 4">UC8</strain>
    </source>
</reference>
<dbReference type="AlphaFoldDB" id="A0A5B9QVM3"/>
<feature type="signal peptide" evidence="2">
    <location>
        <begin position="1"/>
        <end position="34"/>
    </location>
</feature>
<dbReference type="Proteomes" id="UP000325286">
    <property type="component" value="Chromosome"/>
</dbReference>
<keyword evidence="4" id="KW-1185">Reference proteome</keyword>
<feature type="region of interest" description="Disordered" evidence="1">
    <location>
        <begin position="235"/>
        <end position="274"/>
    </location>
</feature>
<evidence type="ECO:0000256" key="2">
    <source>
        <dbReference type="SAM" id="SignalP"/>
    </source>
</evidence>
<evidence type="ECO:0000313" key="3">
    <source>
        <dbReference type="EMBL" id="QEG41949.1"/>
    </source>
</evidence>
<keyword evidence="2" id="KW-0732">Signal</keyword>
<evidence type="ECO:0008006" key="5">
    <source>
        <dbReference type="Google" id="ProtNLM"/>
    </source>
</evidence>
<organism evidence="3 4">
    <name type="scientific">Roseimaritima ulvae</name>
    <dbReference type="NCBI Taxonomy" id="980254"/>
    <lineage>
        <taxon>Bacteria</taxon>
        <taxon>Pseudomonadati</taxon>
        <taxon>Planctomycetota</taxon>
        <taxon>Planctomycetia</taxon>
        <taxon>Pirellulales</taxon>
        <taxon>Pirellulaceae</taxon>
        <taxon>Roseimaritima</taxon>
    </lineage>
</organism>
<sequence length="274" mass="29412" precursor="true">MLHTSFTRMSSNLWSFRWLCGAAISILAAWPAAAQNNFVNPQGGRSILHVDGTFKAMSRLAISVTDSEGTEIMVQLPQDVSKIRFHAEADPKGLRPGMMVRFDTSLGPGGVPLEPVKQVEIFHPLRGSNVPRRLVELVTPGLHAANKQANRNAGFVPGKYKVVGAIVGGDPGSWLAVKAGQYPIRVQLAPDAKFLIRTNSLELAQPGDRVTLDGFYNEPDKTKVLADSLTISTDRLIGTPTEGPPIKRRGRGREKRDAGAAAEGDAGEAAEAAE</sequence>
<name>A0A5B9QVM3_9BACT</name>
<feature type="compositionally biased region" description="Acidic residues" evidence="1">
    <location>
        <begin position="265"/>
        <end position="274"/>
    </location>
</feature>
<proteinExistence type="predicted"/>
<evidence type="ECO:0000313" key="4">
    <source>
        <dbReference type="Proteomes" id="UP000325286"/>
    </source>
</evidence>
<dbReference type="KEGG" id="rul:UC8_39780"/>
<accession>A0A5B9QVM3</accession>